<evidence type="ECO:0000256" key="1">
    <source>
        <dbReference type="SAM" id="MobiDB-lite"/>
    </source>
</evidence>
<feature type="compositionally biased region" description="Basic and acidic residues" evidence="1">
    <location>
        <begin position="26"/>
        <end position="41"/>
    </location>
</feature>
<accession>A0ABW9ILK8</accession>
<name>A0ABW9ILK8_STRGJ</name>
<feature type="compositionally biased region" description="Pro residues" evidence="1">
    <location>
        <begin position="45"/>
        <end position="54"/>
    </location>
</feature>
<protein>
    <submittedName>
        <fullName evidence="2">DciA family protein</fullName>
    </submittedName>
</protein>
<reference evidence="2 3" key="1">
    <citation type="submission" date="2024-12" db="EMBL/GenBank/DDBJ databases">
        <title>Forecasting of Potato common scab and diversities of Pathogenic streptomyces spp. in china.</title>
        <authorList>
            <person name="Handique U."/>
            <person name="Wu J."/>
        </authorList>
    </citation>
    <scope>NUCLEOTIDE SEQUENCE [LARGE SCALE GENOMIC DNA]</scope>
    <source>
        <strain evidence="2 3">ZRIMU1585</strain>
    </source>
</reference>
<keyword evidence="3" id="KW-1185">Reference proteome</keyword>
<dbReference type="Proteomes" id="UP001631993">
    <property type="component" value="Unassembled WGS sequence"/>
</dbReference>
<evidence type="ECO:0000313" key="3">
    <source>
        <dbReference type="Proteomes" id="UP001631993"/>
    </source>
</evidence>
<dbReference type="InterPro" id="IPR007922">
    <property type="entry name" value="DciA-like"/>
</dbReference>
<organism evidence="2 3">
    <name type="scientific">Streptomyces galilaeus</name>
    <dbReference type="NCBI Taxonomy" id="33899"/>
    <lineage>
        <taxon>Bacteria</taxon>
        <taxon>Bacillati</taxon>
        <taxon>Actinomycetota</taxon>
        <taxon>Actinomycetes</taxon>
        <taxon>Kitasatosporales</taxon>
        <taxon>Streptomycetaceae</taxon>
        <taxon>Streptomyces</taxon>
    </lineage>
</organism>
<dbReference type="EMBL" id="JBJVNE010000012">
    <property type="protein sequence ID" value="MFM9649371.1"/>
    <property type="molecule type" value="Genomic_DNA"/>
</dbReference>
<sequence>MPGRRQQNGGGRTAPPKSRTTGVVRCDGRADGTRCRDRRAGDPSGPGPSGPPTLPCARWEAITSYFAGHVIAVGYDADSGRLSVCPESAAWATKLRLEPARVDEAANESAGRTVVRGLQAVPASTCPAGGRIHTASAALSAPRRLSGWRRPWCGLRFEAPTRGSSRPLRHLEQET</sequence>
<evidence type="ECO:0000313" key="2">
    <source>
        <dbReference type="EMBL" id="MFM9649371.1"/>
    </source>
</evidence>
<proteinExistence type="predicted"/>
<gene>
    <name evidence="2" type="ORF">ACKI1S_24890</name>
</gene>
<comment type="caution">
    <text evidence="2">The sequence shown here is derived from an EMBL/GenBank/DDBJ whole genome shotgun (WGS) entry which is preliminary data.</text>
</comment>
<dbReference type="RefSeq" id="WP_409085338.1">
    <property type="nucleotide sequence ID" value="NZ_JBJVMW010000017.1"/>
</dbReference>
<feature type="region of interest" description="Disordered" evidence="1">
    <location>
        <begin position="1"/>
        <end position="54"/>
    </location>
</feature>
<dbReference type="Pfam" id="PF05258">
    <property type="entry name" value="DciA"/>
    <property type="match status" value="1"/>
</dbReference>